<dbReference type="Proteomes" id="UP000266313">
    <property type="component" value="Chromosome"/>
</dbReference>
<reference evidence="2 3" key="1">
    <citation type="submission" date="2016-12" db="EMBL/GenBank/DDBJ databases">
        <title>Genome sequencing of Methylocaldum marinum.</title>
        <authorList>
            <person name="Takeuchi M."/>
            <person name="Kamagata Y."/>
            <person name="Hiraoka S."/>
            <person name="Oshima K."/>
            <person name="Hattori M."/>
            <person name="Iwasaki W."/>
        </authorList>
    </citation>
    <scope>NUCLEOTIDE SEQUENCE [LARGE SCALE GENOMIC DNA]</scope>
    <source>
        <strain evidence="2 3">S8</strain>
    </source>
</reference>
<proteinExistence type="predicted"/>
<evidence type="ECO:0000256" key="1">
    <source>
        <dbReference type="SAM" id="MobiDB-lite"/>
    </source>
</evidence>
<dbReference type="EMBL" id="AP017928">
    <property type="protein sequence ID" value="BBA37032.1"/>
    <property type="molecule type" value="Genomic_DNA"/>
</dbReference>
<keyword evidence="3" id="KW-1185">Reference proteome</keyword>
<accession>A0A250KZK8</accession>
<evidence type="ECO:0000313" key="2">
    <source>
        <dbReference type="EMBL" id="BBA37032.1"/>
    </source>
</evidence>
<feature type="region of interest" description="Disordered" evidence="1">
    <location>
        <begin position="44"/>
        <end position="71"/>
    </location>
</feature>
<sequence>MRCAQTAQVHIADDPCRPIGVGEGALPAHLVRDVLLAPADKTARMATNGGSASGPARDVGAGTRPAREAMTCSSKAASNTCWASLSEPSAVR</sequence>
<protein>
    <submittedName>
        <fullName evidence="2">Uncharacterized protein</fullName>
    </submittedName>
</protein>
<dbReference type="AlphaFoldDB" id="A0A250KZK8"/>
<dbReference type="KEGG" id="mmai:sS8_5110"/>
<evidence type="ECO:0000313" key="3">
    <source>
        <dbReference type="Proteomes" id="UP000266313"/>
    </source>
</evidence>
<name>A0A250KZK8_9GAMM</name>
<gene>
    <name evidence="2" type="ORF">sS8_5110</name>
</gene>
<organism evidence="2 3">
    <name type="scientific">Methylocaldum marinum</name>
    <dbReference type="NCBI Taxonomy" id="1432792"/>
    <lineage>
        <taxon>Bacteria</taxon>
        <taxon>Pseudomonadati</taxon>
        <taxon>Pseudomonadota</taxon>
        <taxon>Gammaproteobacteria</taxon>
        <taxon>Methylococcales</taxon>
        <taxon>Methylococcaceae</taxon>
        <taxon>Methylocaldum</taxon>
    </lineage>
</organism>